<dbReference type="PANTHER" id="PTHR42339">
    <property type="entry name" value="HISTONE H1"/>
    <property type="match status" value="1"/>
</dbReference>
<evidence type="ECO:0000259" key="1">
    <source>
        <dbReference type="Pfam" id="PF24852"/>
    </source>
</evidence>
<keyword evidence="3" id="KW-1185">Reference proteome</keyword>
<proteinExistence type="predicted"/>
<organism evidence="2 3">
    <name type="scientific">Lithohypha guttulata</name>
    <dbReference type="NCBI Taxonomy" id="1690604"/>
    <lineage>
        <taxon>Eukaryota</taxon>
        <taxon>Fungi</taxon>
        <taxon>Dikarya</taxon>
        <taxon>Ascomycota</taxon>
        <taxon>Pezizomycotina</taxon>
        <taxon>Eurotiomycetes</taxon>
        <taxon>Chaetothyriomycetidae</taxon>
        <taxon>Chaetothyriales</taxon>
        <taxon>Trichomeriaceae</taxon>
        <taxon>Lithohypha</taxon>
    </lineage>
</organism>
<accession>A0AAN7SYF1</accession>
<reference evidence="2 3" key="1">
    <citation type="submission" date="2023-08" db="EMBL/GenBank/DDBJ databases">
        <title>Black Yeasts Isolated from many extreme environments.</title>
        <authorList>
            <person name="Coleine C."/>
            <person name="Stajich J.E."/>
            <person name="Selbmann L."/>
        </authorList>
    </citation>
    <scope>NUCLEOTIDE SEQUENCE [LARGE SCALE GENOMIC DNA]</scope>
    <source>
        <strain evidence="2 3">CCFEE 5910</strain>
    </source>
</reference>
<comment type="caution">
    <text evidence="2">The sequence shown here is derived from an EMBL/GenBank/DDBJ whole genome shotgun (WGS) entry which is preliminary data.</text>
</comment>
<protein>
    <recommendedName>
        <fullName evidence="1">DUF7726 domain-containing protein</fullName>
    </recommendedName>
</protein>
<dbReference type="AlphaFoldDB" id="A0AAN7SYF1"/>
<gene>
    <name evidence="2" type="ORF">LTR05_006437</name>
</gene>
<evidence type="ECO:0000313" key="2">
    <source>
        <dbReference type="EMBL" id="KAK5083930.1"/>
    </source>
</evidence>
<feature type="domain" description="DUF7726" evidence="1">
    <location>
        <begin position="13"/>
        <end position="92"/>
    </location>
</feature>
<dbReference type="Pfam" id="PF24852">
    <property type="entry name" value="DUF7726"/>
    <property type="match status" value="1"/>
</dbReference>
<sequence length="107" mass="12093">MPSLEGEETGDVETYDICDDVRRKVRAHLKKQGVTQAGFCREISKCLGRGETSIQSAQLASFLKKKKKGTMAGNTSKAFYASYVYFESMRVRDKKPKSSKRLQMESE</sequence>
<dbReference type="EMBL" id="JAVRRJ010000006">
    <property type="protein sequence ID" value="KAK5083930.1"/>
    <property type="molecule type" value="Genomic_DNA"/>
</dbReference>
<evidence type="ECO:0000313" key="3">
    <source>
        <dbReference type="Proteomes" id="UP001309876"/>
    </source>
</evidence>
<dbReference type="Proteomes" id="UP001309876">
    <property type="component" value="Unassembled WGS sequence"/>
</dbReference>
<dbReference type="PANTHER" id="PTHR42339:SF1">
    <property type="entry name" value="HISTONE H1"/>
    <property type="match status" value="1"/>
</dbReference>
<dbReference type="InterPro" id="IPR056143">
    <property type="entry name" value="DUF7726"/>
</dbReference>
<name>A0AAN7SYF1_9EURO</name>